<proteinExistence type="predicted"/>
<sequence>MLRDDNDDDGDDDGGDDAAMYLFALQAVDELNIPPTANGKVLSKPCLFANDLWNLFKPESIRICERLPQEFQEICFPITPSKSNQIRIFFGKSVEFRICEQTALDYRALRNYQRTYYAKPWSKLEIGFQLDSGAPLSVINCLGNGC</sequence>
<keyword evidence="2" id="KW-1185">Reference proteome</keyword>
<dbReference type="EnsemblMetazoa" id="GPAI010787-RA">
    <property type="protein sequence ID" value="GPAI010787-PA"/>
    <property type="gene ID" value="GPAI010787"/>
</dbReference>
<reference evidence="1" key="2">
    <citation type="submission" date="2020-05" db="UniProtKB">
        <authorList>
            <consortium name="EnsemblMetazoa"/>
        </authorList>
    </citation>
    <scope>IDENTIFICATION</scope>
    <source>
        <strain evidence="1">IAEA</strain>
    </source>
</reference>
<accession>A0A1A9ZCV3</accession>
<dbReference type="VEuPathDB" id="VectorBase:GPAI010787"/>
<dbReference type="AlphaFoldDB" id="A0A1A9ZCV3"/>
<name>A0A1A9ZCV3_GLOPL</name>
<reference evidence="2" key="1">
    <citation type="submission" date="2014-03" db="EMBL/GenBank/DDBJ databases">
        <authorList>
            <person name="Aksoy S."/>
            <person name="Warren W."/>
            <person name="Wilson R.K."/>
        </authorList>
    </citation>
    <scope>NUCLEOTIDE SEQUENCE [LARGE SCALE GENOMIC DNA]</scope>
    <source>
        <strain evidence="2">IAEA</strain>
    </source>
</reference>
<protein>
    <submittedName>
        <fullName evidence="1">Uncharacterized protein</fullName>
    </submittedName>
</protein>
<evidence type="ECO:0000313" key="1">
    <source>
        <dbReference type="EnsemblMetazoa" id="GPAI010787-PA"/>
    </source>
</evidence>
<dbReference type="Proteomes" id="UP000092445">
    <property type="component" value="Unassembled WGS sequence"/>
</dbReference>
<organism evidence="1 2">
    <name type="scientific">Glossina pallidipes</name>
    <name type="common">Tsetse fly</name>
    <dbReference type="NCBI Taxonomy" id="7398"/>
    <lineage>
        <taxon>Eukaryota</taxon>
        <taxon>Metazoa</taxon>
        <taxon>Ecdysozoa</taxon>
        <taxon>Arthropoda</taxon>
        <taxon>Hexapoda</taxon>
        <taxon>Insecta</taxon>
        <taxon>Pterygota</taxon>
        <taxon>Neoptera</taxon>
        <taxon>Endopterygota</taxon>
        <taxon>Diptera</taxon>
        <taxon>Brachycera</taxon>
        <taxon>Muscomorpha</taxon>
        <taxon>Hippoboscoidea</taxon>
        <taxon>Glossinidae</taxon>
        <taxon>Glossina</taxon>
    </lineage>
</organism>
<evidence type="ECO:0000313" key="2">
    <source>
        <dbReference type="Proteomes" id="UP000092445"/>
    </source>
</evidence>